<dbReference type="Proteomes" id="UP000198561">
    <property type="component" value="Unassembled WGS sequence"/>
</dbReference>
<protein>
    <submittedName>
        <fullName evidence="1">Uncharacterized protein</fullName>
    </submittedName>
</protein>
<evidence type="ECO:0000313" key="2">
    <source>
        <dbReference type="Proteomes" id="UP000198561"/>
    </source>
</evidence>
<dbReference type="AlphaFoldDB" id="A0A1H6HXY5"/>
<proteinExistence type="predicted"/>
<organism evidence="1 2">
    <name type="scientific">Chryseobacterium culicis</name>
    <dbReference type="NCBI Taxonomy" id="680127"/>
    <lineage>
        <taxon>Bacteria</taxon>
        <taxon>Pseudomonadati</taxon>
        <taxon>Bacteroidota</taxon>
        <taxon>Flavobacteriia</taxon>
        <taxon>Flavobacteriales</taxon>
        <taxon>Weeksellaceae</taxon>
        <taxon>Chryseobacterium group</taxon>
        <taxon>Chryseobacterium</taxon>
    </lineage>
</organism>
<dbReference type="STRING" id="680127.SAMN05421593_3867"/>
<gene>
    <name evidence="1" type="ORF">SAMN05421593_3867</name>
</gene>
<evidence type="ECO:0000313" key="1">
    <source>
        <dbReference type="EMBL" id="SEH40976.1"/>
    </source>
</evidence>
<dbReference type="EMBL" id="FNWQ01000005">
    <property type="protein sequence ID" value="SEH40976.1"/>
    <property type="molecule type" value="Genomic_DNA"/>
</dbReference>
<reference evidence="1 2" key="1">
    <citation type="submission" date="2016-10" db="EMBL/GenBank/DDBJ databases">
        <authorList>
            <person name="de Groot N.N."/>
        </authorList>
    </citation>
    <scope>NUCLEOTIDE SEQUENCE [LARGE SCALE GENOMIC DNA]</scope>
    <source>
        <strain evidence="1 2">DSM 23031</strain>
    </source>
</reference>
<accession>A0A1H6HXY5</accession>
<name>A0A1H6HXY5_CHRCI</name>
<sequence length="50" mass="5973">MKKNIDNIELRVSEKNSVLGNSIQRYFNWTNKDVMKVFRIEKQTVLSMEP</sequence>